<keyword evidence="3" id="KW-1185">Reference proteome</keyword>
<organism evidence="2 3">
    <name type="scientific">Aldrovandia affinis</name>
    <dbReference type="NCBI Taxonomy" id="143900"/>
    <lineage>
        <taxon>Eukaryota</taxon>
        <taxon>Metazoa</taxon>
        <taxon>Chordata</taxon>
        <taxon>Craniata</taxon>
        <taxon>Vertebrata</taxon>
        <taxon>Euteleostomi</taxon>
        <taxon>Actinopterygii</taxon>
        <taxon>Neopterygii</taxon>
        <taxon>Teleostei</taxon>
        <taxon>Notacanthiformes</taxon>
        <taxon>Halosauridae</taxon>
        <taxon>Aldrovandia</taxon>
    </lineage>
</organism>
<dbReference type="AlphaFoldDB" id="A0AAD7WXB6"/>
<sequence length="124" mass="12938">MLQRFRRGLQGGPGGGDRSAKGRHRRGTAKEQTAVEKRRRGGAASRLRTIAILKGHPLSGPDVVTPSVLCFGATMTNAAAGERQPCSGPARTRPPFSSESDLAAWSGLAASAHSAEGLAVRPRP</sequence>
<proteinExistence type="predicted"/>
<name>A0AAD7WXB6_9TELE</name>
<accession>A0AAD7WXB6</accession>
<feature type="region of interest" description="Disordered" evidence="1">
    <location>
        <begin position="80"/>
        <end position="100"/>
    </location>
</feature>
<gene>
    <name evidence="2" type="ORF">AAFF_G00153270</name>
</gene>
<protein>
    <submittedName>
        <fullName evidence="2">Uncharacterized protein</fullName>
    </submittedName>
</protein>
<dbReference type="EMBL" id="JAINUG010000021">
    <property type="protein sequence ID" value="KAJ8411689.1"/>
    <property type="molecule type" value="Genomic_DNA"/>
</dbReference>
<evidence type="ECO:0000313" key="2">
    <source>
        <dbReference type="EMBL" id="KAJ8411689.1"/>
    </source>
</evidence>
<evidence type="ECO:0000313" key="3">
    <source>
        <dbReference type="Proteomes" id="UP001221898"/>
    </source>
</evidence>
<evidence type="ECO:0000256" key="1">
    <source>
        <dbReference type="SAM" id="MobiDB-lite"/>
    </source>
</evidence>
<reference evidence="2" key="1">
    <citation type="journal article" date="2023" name="Science">
        <title>Genome structures resolve the early diversification of teleost fishes.</title>
        <authorList>
            <person name="Parey E."/>
            <person name="Louis A."/>
            <person name="Montfort J."/>
            <person name="Bouchez O."/>
            <person name="Roques C."/>
            <person name="Iampietro C."/>
            <person name="Lluch J."/>
            <person name="Castinel A."/>
            <person name="Donnadieu C."/>
            <person name="Desvignes T."/>
            <person name="Floi Bucao C."/>
            <person name="Jouanno E."/>
            <person name="Wen M."/>
            <person name="Mejri S."/>
            <person name="Dirks R."/>
            <person name="Jansen H."/>
            <person name="Henkel C."/>
            <person name="Chen W.J."/>
            <person name="Zahm M."/>
            <person name="Cabau C."/>
            <person name="Klopp C."/>
            <person name="Thompson A.W."/>
            <person name="Robinson-Rechavi M."/>
            <person name="Braasch I."/>
            <person name="Lecointre G."/>
            <person name="Bobe J."/>
            <person name="Postlethwait J.H."/>
            <person name="Berthelot C."/>
            <person name="Roest Crollius H."/>
            <person name="Guiguen Y."/>
        </authorList>
    </citation>
    <scope>NUCLEOTIDE SEQUENCE</scope>
    <source>
        <strain evidence="2">NC1722</strain>
    </source>
</reference>
<feature type="region of interest" description="Disordered" evidence="1">
    <location>
        <begin position="1"/>
        <end position="44"/>
    </location>
</feature>
<dbReference type="Proteomes" id="UP001221898">
    <property type="component" value="Unassembled WGS sequence"/>
</dbReference>
<comment type="caution">
    <text evidence="2">The sequence shown here is derived from an EMBL/GenBank/DDBJ whole genome shotgun (WGS) entry which is preliminary data.</text>
</comment>